<protein>
    <submittedName>
        <fullName evidence="3">(thale cress) hypothetical protein</fullName>
    </submittedName>
</protein>
<dbReference type="InterPro" id="IPR011009">
    <property type="entry name" value="Kinase-like_dom_sf"/>
</dbReference>
<dbReference type="InterPro" id="IPR050154">
    <property type="entry name" value="UbiB_kinase"/>
</dbReference>
<accession>A0A7G2ECF9</accession>
<evidence type="ECO:0000313" key="3">
    <source>
        <dbReference type="EMBL" id="CAD5320820.1"/>
    </source>
</evidence>
<dbReference type="SUPFAM" id="SSF56112">
    <property type="entry name" value="Protein kinase-like (PK-like)"/>
    <property type="match status" value="1"/>
</dbReference>
<dbReference type="EMBL" id="LR881467">
    <property type="protein sequence ID" value="CAD5320820.1"/>
    <property type="molecule type" value="Genomic_DNA"/>
</dbReference>
<feature type="domain" description="ABC1 atypical kinase-like" evidence="2">
    <location>
        <begin position="238"/>
        <end position="496"/>
    </location>
</feature>
<dbReference type="PANTHER" id="PTHR10566:SF123">
    <property type="entry name" value="PROTEIN KINASE SUPERFAMILY PROTEIN"/>
    <property type="match status" value="1"/>
</dbReference>
<dbReference type="AlphaFoldDB" id="A0A7G2ECF9"/>
<dbReference type="PANTHER" id="PTHR10566">
    <property type="entry name" value="CHAPERONE-ACTIVITY OF BC1 COMPLEX CABC1 -RELATED"/>
    <property type="match status" value="1"/>
</dbReference>
<dbReference type="Gene3D" id="1.10.510.10">
    <property type="entry name" value="Transferase(Phosphotransferase) domain 1"/>
    <property type="match status" value="1"/>
</dbReference>
<proteinExistence type="inferred from homology"/>
<evidence type="ECO:0000256" key="1">
    <source>
        <dbReference type="ARBA" id="ARBA00009670"/>
    </source>
</evidence>
<evidence type="ECO:0000313" key="4">
    <source>
        <dbReference type="Proteomes" id="UP000516314"/>
    </source>
</evidence>
<dbReference type="InterPro" id="IPR004147">
    <property type="entry name" value="ABC1_dom"/>
</dbReference>
<name>A0A7G2ECF9_ARATH</name>
<organism evidence="3 4">
    <name type="scientific">Arabidopsis thaliana</name>
    <name type="common">Mouse-ear cress</name>
    <dbReference type="NCBI Taxonomy" id="3702"/>
    <lineage>
        <taxon>Eukaryota</taxon>
        <taxon>Viridiplantae</taxon>
        <taxon>Streptophyta</taxon>
        <taxon>Embryophyta</taxon>
        <taxon>Tracheophyta</taxon>
        <taxon>Spermatophyta</taxon>
        <taxon>Magnoliopsida</taxon>
        <taxon>eudicotyledons</taxon>
        <taxon>Gunneridae</taxon>
        <taxon>Pentapetalae</taxon>
        <taxon>rosids</taxon>
        <taxon>malvids</taxon>
        <taxon>Brassicales</taxon>
        <taxon>Brassicaceae</taxon>
        <taxon>Camelineae</taxon>
        <taxon>Arabidopsis</taxon>
    </lineage>
</organism>
<dbReference type="Proteomes" id="UP000516314">
    <property type="component" value="Chromosome 2"/>
</dbReference>
<dbReference type="CDD" id="cd05121">
    <property type="entry name" value="ABC1_ADCK3-like"/>
    <property type="match status" value="1"/>
</dbReference>
<evidence type="ECO:0000259" key="2">
    <source>
        <dbReference type="Pfam" id="PF03109"/>
    </source>
</evidence>
<reference evidence="3 4" key="1">
    <citation type="submission" date="2020-09" db="EMBL/GenBank/DDBJ databases">
        <authorList>
            <person name="Ashkenazy H."/>
        </authorList>
    </citation>
    <scope>NUCLEOTIDE SEQUENCE [LARGE SCALE GENOMIC DNA]</scope>
    <source>
        <strain evidence="4">cv. Cdm-0</strain>
    </source>
</reference>
<gene>
    <name evidence="3" type="ORF">AT9943_LOCUS8918</name>
</gene>
<dbReference type="Pfam" id="PF03109">
    <property type="entry name" value="ABC1"/>
    <property type="match status" value="1"/>
</dbReference>
<comment type="similarity">
    <text evidence="1">Belongs to the protein kinase superfamily. ADCK protein kinase family.</text>
</comment>
<sequence length="824" mass="92264">MASVSPSPSCSTIPIPLRRTSFAVAELRRLKQRRAIPPVSVGLGHFADVVRNDVDFLKNKIGIGLRWANEAFRVPEVTKSAEELFWLRHLEDHTSQNLKSQSWPQPSYSGLTGVDLFMADVKALETYAGYFYSLSKMWSRPLPEVYDSQAVADYFNCRPHVVAFRLLEVFSAFTIAAIRLRTSASVKGKSLEASEQIFGMVLKETMLHLGPTFIKVGQSLSTRPDIIGTEISKALSELHDRIPPFPWPEAVKILEGELGGPVESFFSQFSQETVAAASFGQVYRGRTLDGADVAVKVQRPDLRHAVLRDIYILRLGLGVLRKVAKRENDIRVYADELGMGLAGELDFTLEAANASEFQEAHARFSYIRVPKVYQHLTRKRVLTMEWMVGESPTDLLAISSGYSDHDNESHEKQNIEARRRLLDLVNKGVEATLVQLLDTGILHADPHPGNLRYTTSRQIGFLDFGLVCRMQRKHQLAMLASIVHIVNGDWACLVESLIDMDVIMPGVNTRRFTLDLEYALGEVKLINGIPDIEFTKVLSKIVNVALKYQLRMPPYFTLVLRSLACLEGLAAAGDPNFKTFEAAYPFVVQKLITENSAATRKILHSAVLNRKKEFRWERVALFLNENFSASGSLLSTFLRKQSPLLKLSRDETSVDSSSNLTDKDADNVSLVLRLLASKNGVVLRRLLMAANGTSLIRTFISREALVIRQKLCMTIATTMYQWMVGSLGIESLKFISLSDPPPSSGINITVKDFKILINDKRVRVILRKILESAKSDRVLMLRFCWTSFVMSLTTTALACHRFVISVSEGYVNYLSLSAPVALRT</sequence>